<name>A0A8X6G3B1_TRICU</name>
<dbReference type="EMBL" id="BMAO01014382">
    <property type="protein sequence ID" value="GFQ94587.1"/>
    <property type="molecule type" value="Genomic_DNA"/>
</dbReference>
<protein>
    <submittedName>
        <fullName evidence="1">Uncharacterized protein</fullName>
    </submittedName>
</protein>
<evidence type="ECO:0000313" key="2">
    <source>
        <dbReference type="Proteomes" id="UP000887116"/>
    </source>
</evidence>
<dbReference type="AlphaFoldDB" id="A0A8X6G3B1"/>
<dbReference type="Proteomes" id="UP000887116">
    <property type="component" value="Unassembled WGS sequence"/>
</dbReference>
<sequence>MQLKSSKDIQELKEKMKILTYKKVKFQLQIAQNLSIQISPGKNTSHPTQLGHRSQYRRWRSGQNQPPMNYSQNQVYNQVYPQRPHFLSSSPILYSSAAAMYQEVNGSCNKDQRDCDQTLQFSIPVTDYRK</sequence>
<keyword evidence="2" id="KW-1185">Reference proteome</keyword>
<proteinExistence type="predicted"/>
<organism evidence="1 2">
    <name type="scientific">Trichonephila clavata</name>
    <name type="common">Joro spider</name>
    <name type="synonym">Nephila clavata</name>
    <dbReference type="NCBI Taxonomy" id="2740835"/>
    <lineage>
        <taxon>Eukaryota</taxon>
        <taxon>Metazoa</taxon>
        <taxon>Ecdysozoa</taxon>
        <taxon>Arthropoda</taxon>
        <taxon>Chelicerata</taxon>
        <taxon>Arachnida</taxon>
        <taxon>Araneae</taxon>
        <taxon>Araneomorphae</taxon>
        <taxon>Entelegynae</taxon>
        <taxon>Araneoidea</taxon>
        <taxon>Nephilidae</taxon>
        <taxon>Trichonephila</taxon>
    </lineage>
</organism>
<accession>A0A8X6G3B1</accession>
<reference evidence="1" key="1">
    <citation type="submission" date="2020-07" db="EMBL/GenBank/DDBJ databases">
        <title>Multicomponent nature underlies the extraordinary mechanical properties of spider dragline silk.</title>
        <authorList>
            <person name="Kono N."/>
            <person name="Nakamura H."/>
            <person name="Mori M."/>
            <person name="Yoshida Y."/>
            <person name="Ohtoshi R."/>
            <person name="Malay A.D."/>
            <person name="Moran D.A.P."/>
            <person name="Tomita M."/>
            <person name="Numata K."/>
            <person name="Arakawa K."/>
        </authorList>
    </citation>
    <scope>NUCLEOTIDE SEQUENCE</scope>
</reference>
<gene>
    <name evidence="1" type="ORF">TNCT_658131</name>
</gene>
<comment type="caution">
    <text evidence="1">The sequence shown here is derived from an EMBL/GenBank/DDBJ whole genome shotgun (WGS) entry which is preliminary data.</text>
</comment>
<evidence type="ECO:0000313" key="1">
    <source>
        <dbReference type="EMBL" id="GFQ94587.1"/>
    </source>
</evidence>